<dbReference type="InterPro" id="IPR013952">
    <property type="entry name" value="DUF1776_fun"/>
</dbReference>
<name>A0A8B8USD8_SACPA</name>
<dbReference type="VEuPathDB" id="FungiDB:SPAR_H00590"/>
<dbReference type="KEGG" id="spao:SPAR_H00590"/>
<dbReference type="AlphaFoldDB" id="A0A8B8USD8"/>
<evidence type="ECO:0000313" key="1">
    <source>
        <dbReference type="RefSeq" id="XP_033766687.1"/>
    </source>
</evidence>
<accession>A0A8B8USD8</accession>
<proteinExistence type="predicted"/>
<organism evidence="1">
    <name type="scientific">Saccharomyces paradoxus</name>
    <name type="common">Yeast</name>
    <name type="synonym">Saccharomyces douglasii</name>
    <dbReference type="NCBI Taxonomy" id="27291"/>
    <lineage>
        <taxon>Eukaryota</taxon>
        <taxon>Fungi</taxon>
        <taxon>Dikarya</taxon>
        <taxon>Ascomycota</taxon>
        <taxon>Saccharomycotina</taxon>
        <taxon>Saccharomycetes</taxon>
        <taxon>Saccharomycetales</taxon>
        <taxon>Saccharomycetaceae</taxon>
        <taxon>Saccharomyces</taxon>
    </lineage>
</organism>
<dbReference type="GeneID" id="54630995"/>
<reference evidence="1" key="2">
    <citation type="submission" date="2020-01" db="EMBL/GenBank/DDBJ databases">
        <title>Population-level Yeast Reference Genomes.</title>
        <authorList>
            <person name="Yue J.-X."/>
        </authorList>
    </citation>
    <scope>NUCLEOTIDE SEQUENCE</scope>
    <source>
        <strain evidence="1">CBS432</strain>
    </source>
</reference>
<dbReference type="Pfam" id="PF08643">
    <property type="entry name" value="DUF1776"/>
    <property type="match status" value="1"/>
</dbReference>
<dbReference type="OrthoDB" id="5308060at2759"/>
<reference evidence="1" key="3">
    <citation type="submission" date="2025-07" db="EMBL/GenBank/DDBJ databases">
        <authorList>
            <consortium name="NCBI Genome Project"/>
        </authorList>
    </citation>
    <scope>NUCLEOTIDE SEQUENCE</scope>
    <source>
        <strain evidence="1">CBS432</strain>
    </source>
</reference>
<reference evidence="1" key="1">
    <citation type="journal article" date="2017" name="Nat. Genet.">
        <title>Contrasting evolutionary genome dynamics between domesticated and wild yeasts.</title>
        <authorList>
            <person name="Yue J.X."/>
            <person name="Li J."/>
            <person name="Aigrain L."/>
            <person name="Hallin J."/>
            <person name="Persson K."/>
            <person name="Oliver K."/>
            <person name="Bergstrom A."/>
            <person name="Coupland P."/>
            <person name="Warringer J."/>
            <person name="Lagomarsino M.C."/>
            <person name="Fischer G."/>
            <person name="Durbin R."/>
            <person name="Liti G."/>
        </authorList>
    </citation>
    <scope>NUCLEOTIDE SEQUENCE</scope>
    <source>
        <strain evidence="1">CBS432</strain>
    </source>
</reference>
<sequence>MTWSGGKDIVDQIFDAGYWLVSKSAVLGDEIKNHVEKSIESISEKMSNKETPRLQESNSNKFKAYKTLRIGFQDHWKLGLGISATSLCLYLGYRTFFKLPPYLPEAESQVVLILGDMNDPIIRNQVMDLYRRRFTVYICTENADVYKKHEEDQDFVYYIDPTCEEDFEAFFLDVPRLASILFMPRLSYHPSGAISCDSLESEIHSSILVYHQALLTIIPHLKRNTQLIMFNPSLTAELNLVHHSTEIIMSSIIDSLFRIFKNYRRLNVSMIKLGILQIGSQPSNYKFLTMAGSDIHEALHYPVYKLIMSANGYKLRQLLSWLTTWGGCNSVYHCGRFSYLISWPFASLIYNHRTRFSLKRLKKNLTKAYNSIISILPQSSSKSSK</sequence>
<gene>
    <name evidence="1" type="primary">YSC83</name>
    <name evidence="1" type="ORF">SPAR_H00590</name>
</gene>
<protein>
    <submittedName>
        <fullName evidence="1">Ysc83p</fullName>
    </submittedName>
</protein>
<reference evidence="1" key="4">
    <citation type="submission" date="2025-08" db="UniProtKB">
        <authorList>
            <consortium name="RefSeq"/>
        </authorList>
    </citation>
    <scope>IDENTIFICATION</scope>
    <source>
        <strain evidence="1">CBS432</strain>
    </source>
</reference>
<dbReference type="RefSeq" id="XP_033766687.1">
    <property type="nucleotide sequence ID" value="XM_033910796.1"/>
</dbReference>